<proteinExistence type="predicted"/>
<dbReference type="Proteomes" id="UP000274822">
    <property type="component" value="Unassembled WGS sequence"/>
</dbReference>
<reference evidence="1 2" key="1">
    <citation type="journal article" date="2018" name="New Phytol.">
        <title>Phylogenomics of Endogonaceae and evolution of mycorrhizas within Mucoromycota.</title>
        <authorList>
            <person name="Chang Y."/>
            <person name="Desiro A."/>
            <person name="Na H."/>
            <person name="Sandor L."/>
            <person name="Lipzen A."/>
            <person name="Clum A."/>
            <person name="Barry K."/>
            <person name="Grigoriev I.V."/>
            <person name="Martin F.M."/>
            <person name="Stajich J.E."/>
            <person name="Smith M.E."/>
            <person name="Bonito G."/>
            <person name="Spatafora J.W."/>
        </authorList>
    </citation>
    <scope>NUCLEOTIDE SEQUENCE [LARGE SCALE GENOMIC DNA]</scope>
    <source>
        <strain evidence="1 2">AD002</strain>
    </source>
</reference>
<accession>A0A433QAX8</accession>
<dbReference type="EMBL" id="RBNJ01009308">
    <property type="protein sequence ID" value="RUS26958.1"/>
    <property type="molecule type" value="Genomic_DNA"/>
</dbReference>
<protein>
    <submittedName>
        <fullName evidence="1">Uncharacterized protein</fullName>
    </submittedName>
</protein>
<name>A0A433QAX8_9FUNG</name>
<comment type="caution">
    <text evidence="1">The sequence shown here is derived from an EMBL/GenBank/DDBJ whole genome shotgun (WGS) entry which is preliminary data.</text>
</comment>
<evidence type="ECO:0000313" key="1">
    <source>
        <dbReference type="EMBL" id="RUS26958.1"/>
    </source>
</evidence>
<dbReference type="AlphaFoldDB" id="A0A433QAX8"/>
<gene>
    <name evidence="1" type="ORF">BC938DRAFT_483888</name>
</gene>
<sequence length="95" mass="11406">MAKLIAEIELYLLLPYQRRDPNWFLPYIYYFAHTQNVRDWNTKLPRQIGADCEDSEDASNNWMKPLPWTVNAKTNVPAREEIWWVSNGRNVKYCQ</sequence>
<evidence type="ECO:0000313" key="2">
    <source>
        <dbReference type="Proteomes" id="UP000274822"/>
    </source>
</evidence>
<organism evidence="1 2">
    <name type="scientific">Jimgerdemannia flammicorona</name>
    <dbReference type="NCBI Taxonomy" id="994334"/>
    <lineage>
        <taxon>Eukaryota</taxon>
        <taxon>Fungi</taxon>
        <taxon>Fungi incertae sedis</taxon>
        <taxon>Mucoromycota</taxon>
        <taxon>Mucoromycotina</taxon>
        <taxon>Endogonomycetes</taxon>
        <taxon>Endogonales</taxon>
        <taxon>Endogonaceae</taxon>
        <taxon>Jimgerdemannia</taxon>
    </lineage>
</organism>
<keyword evidence="2" id="KW-1185">Reference proteome</keyword>